<gene>
    <name evidence="7" type="ORF">COD19_07780</name>
</gene>
<dbReference type="GO" id="GO:0004888">
    <property type="term" value="F:transmembrane signaling receptor activity"/>
    <property type="evidence" value="ECO:0007669"/>
    <property type="project" value="InterPro"/>
</dbReference>
<evidence type="ECO:0000256" key="2">
    <source>
        <dbReference type="ARBA" id="ARBA00022475"/>
    </source>
</evidence>
<accession>A0A2C1M380</accession>
<dbReference type="PANTHER" id="PTHR32089">
    <property type="entry name" value="METHYL-ACCEPTING CHEMOTAXIS PROTEIN MCPB"/>
    <property type="match status" value="1"/>
</dbReference>
<dbReference type="AlphaFoldDB" id="A0A2C1M380"/>
<dbReference type="GO" id="GO:0005886">
    <property type="term" value="C:plasma membrane"/>
    <property type="evidence" value="ECO:0007669"/>
    <property type="project" value="UniProtKB-SubCell"/>
</dbReference>
<organism evidence="7 8">
    <name type="scientific">Bacillus cereus</name>
    <dbReference type="NCBI Taxonomy" id="1396"/>
    <lineage>
        <taxon>Bacteria</taxon>
        <taxon>Bacillati</taxon>
        <taxon>Bacillota</taxon>
        <taxon>Bacilli</taxon>
        <taxon>Bacillales</taxon>
        <taxon>Bacillaceae</taxon>
        <taxon>Bacillus</taxon>
        <taxon>Bacillus cereus group</taxon>
    </lineage>
</organism>
<evidence type="ECO:0000313" key="8">
    <source>
        <dbReference type="Proteomes" id="UP000225766"/>
    </source>
</evidence>
<dbReference type="SMART" id="SM00304">
    <property type="entry name" value="HAMP"/>
    <property type="match status" value="2"/>
</dbReference>
<dbReference type="SUPFAM" id="SSF58104">
    <property type="entry name" value="Methyl-accepting chemotaxis protein (MCP) signaling domain"/>
    <property type="match status" value="1"/>
</dbReference>
<comment type="similarity">
    <text evidence="5">Belongs to the methyl-accepting chemotaxis (MCP) protein family.</text>
</comment>
<dbReference type="PROSITE" id="PS50885">
    <property type="entry name" value="HAMP"/>
    <property type="match status" value="1"/>
</dbReference>
<name>A0A2C1M380_BACCE</name>
<dbReference type="PRINTS" id="PR00260">
    <property type="entry name" value="CHEMTRNSDUCR"/>
</dbReference>
<dbReference type="InterPro" id="IPR004090">
    <property type="entry name" value="Chemotax_Me-accpt_rcpt"/>
</dbReference>
<evidence type="ECO:0000256" key="1">
    <source>
        <dbReference type="ARBA" id="ARBA00004236"/>
    </source>
</evidence>
<protein>
    <submittedName>
        <fullName evidence="7">Methyl-accepting chemotaxis protein</fullName>
    </submittedName>
</protein>
<dbReference type="GO" id="GO:0007165">
    <property type="term" value="P:signal transduction"/>
    <property type="evidence" value="ECO:0007669"/>
    <property type="project" value="UniProtKB-KW"/>
</dbReference>
<evidence type="ECO:0000256" key="4">
    <source>
        <dbReference type="ARBA" id="ARBA00023224"/>
    </source>
</evidence>
<dbReference type="OrthoDB" id="369835at2"/>
<dbReference type="GO" id="GO:0006935">
    <property type="term" value="P:chemotaxis"/>
    <property type="evidence" value="ECO:0007669"/>
    <property type="project" value="InterPro"/>
</dbReference>
<keyword evidence="4" id="KW-0807">Transducer</keyword>
<dbReference type="CDD" id="cd11386">
    <property type="entry name" value="MCP_signal"/>
    <property type="match status" value="1"/>
</dbReference>
<comment type="caution">
    <text evidence="7">The sequence shown here is derived from an EMBL/GenBank/DDBJ whole genome shotgun (WGS) entry which is preliminary data.</text>
</comment>
<dbReference type="Pfam" id="PF00015">
    <property type="entry name" value="MCPsignal"/>
    <property type="match status" value="1"/>
</dbReference>
<keyword evidence="6" id="KW-1133">Transmembrane helix</keyword>
<dbReference type="RefSeq" id="WP_088231772.1">
    <property type="nucleotide sequence ID" value="NZ_JARXKI010000007.1"/>
</dbReference>
<dbReference type="Gene3D" id="1.10.287.950">
    <property type="entry name" value="Methyl-accepting chemotaxis protein"/>
    <property type="match status" value="1"/>
</dbReference>
<comment type="subcellular location">
    <subcellularLocation>
        <location evidence="1">Cell membrane</location>
    </subcellularLocation>
</comment>
<dbReference type="PANTHER" id="PTHR32089:SF114">
    <property type="entry name" value="METHYL-ACCEPTING CHEMOTAXIS PROTEIN MCPB"/>
    <property type="match status" value="1"/>
</dbReference>
<keyword evidence="3 6" id="KW-0472">Membrane</keyword>
<dbReference type="EMBL" id="NUMG01000005">
    <property type="protein sequence ID" value="PGU04670.1"/>
    <property type="molecule type" value="Genomic_DNA"/>
</dbReference>
<dbReference type="Pfam" id="PF00672">
    <property type="entry name" value="HAMP"/>
    <property type="match status" value="1"/>
</dbReference>
<proteinExistence type="inferred from homology"/>
<reference evidence="7 8" key="1">
    <citation type="submission" date="2017-09" db="EMBL/GenBank/DDBJ databases">
        <title>Large-scale bioinformatics analysis of Bacillus genomes uncovers conserved roles of natural products in bacterial physiology.</title>
        <authorList>
            <consortium name="Agbiome Team Llc"/>
            <person name="Bleich R.M."/>
            <person name="Grubbs K.J."/>
            <person name="Santa Maria K.C."/>
            <person name="Allen S.E."/>
            <person name="Farag S."/>
            <person name="Shank E.A."/>
            <person name="Bowers A."/>
        </authorList>
    </citation>
    <scope>NUCLEOTIDE SEQUENCE [LARGE SCALE GENOMIC DNA]</scope>
    <source>
        <strain evidence="7 8">AFS040105</strain>
    </source>
</reference>
<dbReference type="PROSITE" id="PS50111">
    <property type="entry name" value="CHEMOTAXIS_TRANSDUC_2"/>
    <property type="match status" value="1"/>
</dbReference>
<evidence type="ECO:0000256" key="6">
    <source>
        <dbReference type="SAM" id="Phobius"/>
    </source>
</evidence>
<dbReference type="CDD" id="cd06225">
    <property type="entry name" value="HAMP"/>
    <property type="match status" value="1"/>
</dbReference>
<dbReference type="CDD" id="cd18773">
    <property type="entry name" value="PDC1_HK_sensor"/>
    <property type="match status" value="1"/>
</dbReference>
<feature type="transmembrane region" description="Helical" evidence="6">
    <location>
        <begin position="199"/>
        <end position="222"/>
    </location>
</feature>
<dbReference type="InterPro" id="IPR004089">
    <property type="entry name" value="MCPsignal_dom"/>
</dbReference>
<dbReference type="SMART" id="SM00283">
    <property type="entry name" value="MA"/>
    <property type="match status" value="1"/>
</dbReference>
<evidence type="ECO:0000256" key="5">
    <source>
        <dbReference type="ARBA" id="ARBA00029447"/>
    </source>
</evidence>
<evidence type="ECO:0000256" key="3">
    <source>
        <dbReference type="ARBA" id="ARBA00023136"/>
    </source>
</evidence>
<dbReference type="Proteomes" id="UP000225766">
    <property type="component" value="Unassembled WGS sequence"/>
</dbReference>
<evidence type="ECO:0000313" key="7">
    <source>
        <dbReference type="EMBL" id="PGU04670.1"/>
    </source>
</evidence>
<keyword evidence="6" id="KW-0812">Transmembrane</keyword>
<keyword evidence="2" id="KW-1003">Cell membrane</keyword>
<dbReference type="InterPro" id="IPR003660">
    <property type="entry name" value="HAMP_dom"/>
</dbReference>
<sequence length="578" mass="63320">MKKYWHKLSFLQKNVLLTVLVILTLVGTMGALSFNMFQNSMMSIFERHSFETGDTVLHKLDEEIVRDVAKDPAAEREKREKLTEKLDESTEELNSVGQTYIVGAKENEKGELQIVGLSTGLANVVEVKPGDYYKQPDLWMKAYDKVMSTKKANMTVVYEDALGSWVTILEPIKDGDDNIVAIVAADVDASIVPSTKGKFIIQGLMFICISVLIATVIQFLIVRNALAPLRDLREGLRKVGEGDLSVKLEERPDDIGIINAYFNNTIEKFKGIVDKVKQTAEQVSSSSQELSASTKENSMAVQEIVSSMVGLRAGAQSQETSVQQYLGIVYEMEDKMEEITNAAKQMAIASEGMEHHSVEGNGVIEQAINQMGIIQNAVQDLSSIIYSLETRSKEISDIVTVITGISNQTNLLALNASIEASRAGAAGRGFAVVADEVRKLAEQTEASAKDIAKLIGETQAETEEAVVSMQKGSKEVESGITLVQSSGSFFEKISKSAQSVTNQVRTVSSNSSDILQNSQNIVRVVNELSHIANTYANSSNIEESMKEQEMSVQDIAELATSLSWLSQELQELIGEFKS</sequence>